<dbReference type="SMART" id="SM00290">
    <property type="entry name" value="ZnF_UBP"/>
    <property type="match status" value="1"/>
</dbReference>
<reference evidence="2 3" key="1">
    <citation type="submission" date="2015-11" db="EMBL/GenBank/DDBJ databases">
        <title>Expanding the genomic diversity of Burkholderia species for the development of highly accurate diagnostics.</title>
        <authorList>
            <person name="Sahl J."/>
            <person name="Keim P."/>
            <person name="Wagner D."/>
        </authorList>
    </citation>
    <scope>NUCLEOTIDE SEQUENCE [LARGE SCALE GENOMIC DNA]</scope>
    <source>
        <strain evidence="2 3">RF32-BP12</strain>
    </source>
</reference>
<dbReference type="Gene3D" id="3.30.40.10">
    <property type="entry name" value="Zinc/RING finger domain, C3HC4 (zinc finger)"/>
    <property type="match status" value="1"/>
</dbReference>
<protein>
    <recommendedName>
        <fullName evidence="1">UBP-type domain-containing protein</fullName>
    </recommendedName>
</protein>
<accession>A0AAP1C5Q3</accession>
<evidence type="ECO:0000313" key="2">
    <source>
        <dbReference type="EMBL" id="KVA10307.1"/>
    </source>
</evidence>
<name>A0AAP1C5Q3_9BURK</name>
<organism evidence="2 3">
    <name type="scientific">Burkholderia latens</name>
    <dbReference type="NCBI Taxonomy" id="488446"/>
    <lineage>
        <taxon>Bacteria</taxon>
        <taxon>Pseudomonadati</taxon>
        <taxon>Pseudomonadota</taxon>
        <taxon>Betaproteobacteria</taxon>
        <taxon>Burkholderiales</taxon>
        <taxon>Burkholderiaceae</taxon>
        <taxon>Burkholderia</taxon>
        <taxon>Burkholderia cepacia complex</taxon>
    </lineage>
</organism>
<dbReference type="AlphaFoldDB" id="A0AAP1C5Q3"/>
<sequence>MANACTHLDDARVLHTDEDACEECVKSGSRWVHLRMCLICGHVGCCDSSPNRHASRHFSATGHRLVRSIEPGERWIWCYEDEVVAGEIPT</sequence>
<comment type="caution">
    <text evidence="2">The sequence shown here is derived from an EMBL/GenBank/DDBJ whole genome shotgun (WGS) entry which is preliminary data.</text>
</comment>
<dbReference type="PROSITE" id="PS50271">
    <property type="entry name" value="ZF_UBP"/>
    <property type="match status" value="1"/>
</dbReference>
<dbReference type="InterPro" id="IPR001607">
    <property type="entry name" value="Znf_UBP"/>
</dbReference>
<dbReference type="SUPFAM" id="SSF57850">
    <property type="entry name" value="RING/U-box"/>
    <property type="match status" value="1"/>
</dbReference>
<dbReference type="Proteomes" id="UP000056450">
    <property type="component" value="Unassembled WGS sequence"/>
</dbReference>
<evidence type="ECO:0000313" key="3">
    <source>
        <dbReference type="Proteomes" id="UP000056450"/>
    </source>
</evidence>
<gene>
    <name evidence="2" type="ORF">WI41_11740</name>
</gene>
<dbReference type="GO" id="GO:0008270">
    <property type="term" value="F:zinc ion binding"/>
    <property type="evidence" value="ECO:0007669"/>
    <property type="project" value="InterPro"/>
</dbReference>
<dbReference type="RefSeq" id="WP_059545091.1">
    <property type="nucleotide sequence ID" value="NZ_LOTQ01000012.1"/>
</dbReference>
<feature type="domain" description="UBP-type" evidence="1">
    <location>
        <begin position="3"/>
        <end position="90"/>
    </location>
</feature>
<dbReference type="InterPro" id="IPR013083">
    <property type="entry name" value="Znf_RING/FYVE/PHD"/>
</dbReference>
<dbReference type="Pfam" id="PF02148">
    <property type="entry name" value="zf-UBP"/>
    <property type="match status" value="1"/>
</dbReference>
<proteinExistence type="predicted"/>
<evidence type="ECO:0000259" key="1">
    <source>
        <dbReference type="PROSITE" id="PS50271"/>
    </source>
</evidence>
<dbReference type="EMBL" id="LOTQ01000012">
    <property type="protein sequence ID" value="KVA10307.1"/>
    <property type="molecule type" value="Genomic_DNA"/>
</dbReference>